<sequence>MYMFQNAPCFSLMVAVATVQALELSAGSGLRGVCHMEPLPCSDASGGRVSHHEGVTLDTRHLKGTGGTEDQRKRERRGSSQGGGSVSGRAPREAWLRSVSSHSGATGTP</sequence>
<name>A0ABN8XUC4_RANTA</name>
<evidence type="ECO:0000313" key="4">
    <source>
        <dbReference type="Proteomes" id="UP001176941"/>
    </source>
</evidence>
<feature type="compositionally biased region" description="Polar residues" evidence="1">
    <location>
        <begin position="98"/>
        <end position="109"/>
    </location>
</feature>
<feature type="compositionally biased region" description="Basic and acidic residues" evidence="1">
    <location>
        <begin position="50"/>
        <end position="61"/>
    </location>
</feature>
<reference evidence="3" key="1">
    <citation type="submission" date="2023-04" db="EMBL/GenBank/DDBJ databases">
        <authorList>
            <consortium name="ELIXIR-Norway"/>
        </authorList>
    </citation>
    <scope>NUCLEOTIDE SEQUENCE [LARGE SCALE GENOMIC DNA]</scope>
</reference>
<evidence type="ECO:0008006" key="5">
    <source>
        <dbReference type="Google" id="ProtNLM"/>
    </source>
</evidence>
<keyword evidence="2" id="KW-0732">Signal</keyword>
<keyword evidence="4" id="KW-1185">Reference proteome</keyword>
<proteinExistence type="predicted"/>
<feature type="chain" id="PRO_5045041628" description="Secreted protein" evidence="2">
    <location>
        <begin position="22"/>
        <end position="109"/>
    </location>
</feature>
<accession>A0ABN8XUC4</accession>
<protein>
    <recommendedName>
        <fullName evidence="5">Secreted protein</fullName>
    </recommendedName>
</protein>
<feature type="signal peptide" evidence="2">
    <location>
        <begin position="1"/>
        <end position="21"/>
    </location>
</feature>
<dbReference type="Proteomes" id="UP001176941">
    <property type="component" value="Chromosome 1"/>
</dbReference>
<organism evidence="3 4">
    <name type="scientific">Rangifer tarandus platyrhynchus</name>
    <name type="common">Svalbard reindeer</name>
    <dbReference type="NCBI Taxonomy" id="3082113"/>
    <lineage>
        <taxon>Eukaryota</taxon>
        <taxon>Metazoa</taxon>
        <taxon>Chordata</taxon>
        <taxon>Craniata</taxon>
        <taxon>Vertebrata</taxon>
        <taxon>Euteleostomi</taxon>
        <taxon>Mammalia</taxon>
        <taxon>Eutheria</taxon>
        <taxon>Laurasiatheria</taxon>
        <taxon>Artiodactyla</taxon>
        <taxon>Ruminantia</taxon>
        <taxon>Pecora</taxon>
        <taxon>Cervidae</taxon>
        <taxon>Odocoileinae</taxon>
        <taxon>Rangifer</taxon>
    </lineage>
</organism>
<evidence type="ECO:0000256" key="1">
    <source>
        <dbReference type="SAM" id="MobiDB-lite"/>
    </source>
</evidence>
<dbReference type="EMBL" id="OX459937">
    <property type="protein sequence ID" value="CAI9152574.1"/>
    <property type="molecule type" value="Genomic_DNA"/>
</dbReference>
<evidence type="ECO:0000313" key="3">
    <source>
        <dbReference type="EMBL" id="CAI9152574.1"/>
    </source>
</evidence>
<feature type="region of interest" description="Disordered" evidence="1">
    <location>
        <begin position="41"/>
        <end position="109"/>
    </location>
</feature>
<gene>
    <name evidence="3" type="ORF">MRATA1EN1_LOCUS1536</name>
</gene>
<evidence type="ECO:0000256" key="2">
    <source>
        <dbReference type="SAM" id="SignalP"/>
    </source>
</evidence>